<geneLocation type="plasmid" evidence="3">
    <name>pANS</name>
</geneLocation>
<organism evidence="2">
    <name type="scientific">Synechococcus elongatus (strain ATCC 33912 / PCC 7942 / FACHB-805)</name>
    <name type="common">Anacystis nidulans R2</name>
    <dbReference type="NCBI Taxonomy" id="1140"/>
    <lineage>
        <taxon>Bacteria</taxon>
        <taxon>Bacillati</taxon>
        <taxon>Cyanobacteriota</taxon>
        <taxon>Cyanophyceae</taxon>
        <taxon>Synechococcales</taxon>
        <taxon>Synechococcaceae</taxon>
        <taxon>Synechococcus</taxon>
    </lineage>
</organism>
<evidence type="ECO:0000256" key="1">
    <source>
        <dbReference type="SAM" id="Coils"/>
    </source>
</evidence>
<geneLocation type="plasmid" evidence="2">
    <name>pUH24</name>
</geneLocation>
<gene>
    <name evidence="2" type="primary">pmaA</name>
</gene>
<accession>Q53572</accession>
<sequence length="147" mass="16149">MIEPHHFYEAALAAFSQIDWRAAVNIYSQLSRLSRQSSASTMRAPALPSTVTDNTSDLILQRLDTIDARLGRIEDRLDRVESDLSELKTDVKEVRSSLAELTGDVRKIEGVLQGAGLPNINTRIGIATVSSAAMVAFFLMLADRFLG</sequence>
<feature type="coiled-coil region" evidence="1">
    <location>
        <begin position="63"/>
        <end position="104"/>
    </location>
</feature>
<dbReference type="AlphaFoldDB" id="Q53572"/>
<dbReference type="RefSeq" id="WP_011117340.1">
    <property type="nucleotide sequence ID" value="NC_004990.1"/>
</dbReference>
<evidence type="ECO:0000313" key="3">
    <source>
        <dbReference type="EMBL" id="AMK92584.1"/>
    </source>
</evidence>
<evidence type="ECO:0000313" key="2">
    <source>
        <dbReference type="EMBL" id="AAB21871.1"/>
    </source>
</evidence>
<keyword evidence="2" id="KW-0614">Plasmid</keyword>
<keyword evidence="1" id="KW-0175">Coiled coil</keyword>
<name>Q53572_SYNE7</name>
<reference evidence="3" key="2">
    <citation type="submission" date="2015-09" db="EMBL/GenBank/DDBJ databases">
        <title>Self-replicating shuttle vectors based on pANS, a small endogenous plasmid of the unicellular cyanobacterium Synechococcus elongatus PCC7942.</title>
        <authorList>
            <person name="Chen Y."/>
            <person name="Golden S.S."/>
            <person name="Golden J.W."/>
        </authorList>
    </citation>
    <scope>NUCLEOTIDE SEQUENCE</scope>
    <source>
        <strain evidence="3">PCC 7942</strain>
        <plasmid evidence="3">pANS</plasmid>
    </source>
</reference>
<reference evidence="2" key="1">
    <citation type="journal article" date="1992" name="Mol. Microbiol.">
        <title>Identification of replication and stability functions in the complete nucleotide sequence of plasmid pUH24 from the cyanobacterium Synechococcus sp. PCC 7942.</title>
        <authorList>
            <person name="Van der Plas J."/>
            <person name="Oosterhoff-Teertstra R."/>
            <person name="Borrias M."/>
            <person name="Weisbeek P."/>
        </authorList>
    </citation>
    <scope>NUCLEOTIDE SEQUENCE</scope>
    <source>
        <strain evidence="2">PCC 7942</strain>
        <plasmid evidence="2">pUH24</plasmid>
    </source>
</reference>
<dbReference type="EMBL" id="S89470">
    <property type="protein sequence ID" value="AAB21871.1"/>
    <property type="molecule type" value="Genomic_DNA"/>
</dbReference>
<dbReference type="EMBL" id="KT751091">
    <property type="protein sequence ID" value="AMK92584.1"/>
    <property type="molecule type" value="Genomic_DNA"/>
</dbReference>
<dbReference type="Gene3D" id="1.20.5.1070">
    <property type="entry name" value="Head and neck region of the ectodomain of NDV fusion glycoprotein"/>
    <property type="match status" value="1"/>
</dbReference>
<protein>
    <submittedName>
        <fullName evidence="3">Plasmid maintenance protein</fullName>
    </submittedName>
    <submittedName>
        <fullName evidence="2">PmaA protein</fullName>
    </submittedName>
</protein>
<proteinExistence type="predicted"/>